<dbReference type="SUPFAM" id="SSF57667">
    <property type="entry name" value="beta-beta-alpha zinc fingers"/>
    <property type="match status" value="1"/>
</dbReference>
<dbReference type="SMART" id="SM00355">
    <property type="entry name" value="ZnF_C2H2"/>
    <property type="match status" value="3"/>
</dbReference>
<keyword evidence="1" id="KW-0862">Zinc</keyword>
<dbReference type="GO" id="GO:0008270">
    <property type="term" value="F:zinc ion binding"/>
    <property type="evidence" value="ECO:0007669"/>
    <property type="project" value="UniProtKB-KW"/>
</dbReference>
<dbReference type="STRING" id="675120.N1PNK2"/>
<dbReference type="AlphaFoldDB" id="N1PNK2"/>
<dbReference type="GO" id="GO:0005634">
    <property type="term" value="C:nucleus"/>
    <property type="evidence" value="ECO:0007669"/>
    <property type="project" value="TreeGrafter"/>
</dbReference>
<dbReference type="PANTHER" id="PTHR46179">
    <property type="entry name" value="ZINC FINGER PROTEIN"/>
    <property type="match status" value="1"/>
</dbReference>
<proteinExistence type="predicted"/>
<evidence type="ECO:0000313" key="4">
    <source>
        <dbReference type="Proteomes" id="UP000016933"/>
    </source>
</evidence>
<evidence type="ECO:0000259" key="2">
    <source>
        <dbReference type="PROSITE" id="PS50157"/>
    </source>
</evidence>
<dbReference type="InterPro" id="IPR036236">
    <property type="entry name" value="Znf_C2H2_sf"/>
</dbReference>
<dbReference type="PROSITE" id="PS00028">
    <property type="entry name" value="ZINC_FINGER_C2H2_1"/>
    <property type="match status" value="1"/>
</dbReference>
<accession>N1PNK2</accession>
<keyword evidence="1" id="KW-0479">Metal-binding</keyword>
<dbReference type="Gene3D" id="3.30.160.60">
    <property type="entry name" value="Classic Zinc Finger"/>
    <property type="match status" value="2"/>
</dbReference>
<organism evidence="3 4">
    <name type="scientific">Dothistroma septosporum (strain NZE10 / CBS 128990)</name>
    <name type="common">Red band needle blight fungus</name>
    <name type="synonym">Mycosphaerella pini</name>
    <dbReference type="NCBI Taxonomy" id="675120"/>
    <lineage>
        <taxon>Eukaryota</taxon>
        <taxon>Fungi</taxon>
        <taxon>Dikarya</taxon>
        <taxon>Ascomycota</taxon>
        <taxon>Pezizomycotina</taxon>
        <taxon>Dothideomycetes</taxon>
        <taxon>Dothideomycetidae</taxon>
        <taxon>Mycosphaerellales</taxon>
        <taxon>Mycosphaerellaceae</taxon>
        <taxon>Dothistroma</taxon>
    </lineage>
</organism>
<evidence type="ECO:0000256" key="1">
    <source>
        <dbReference type="PROSITE-ProRule" id="PRU00042"/>
    </source>
</evidence>
<dbReference type="GO" id="GO:0006357">
    <property type="term" value="P:regulation of transcription by RNA polymerase II"/>
    <property type="evidence" value="ECO:0007669"/>
    <property type="project" value="TreeGrafter"/>
</dbReference>
<dbReference type="EMBL" id="KB446538">
    <property type="protein sequence ID" value="EME44982.1"/>
    <property type="molecule type" value="Genomic_DNA"/>
</dbReference>
<feature type="non-terminal residue" evidence="3">
    <location>
        <position position="1"/>
    </location>
</feature>
<dbReference type="HOGENOM" id="CLU_154008_0_0_1"/>
<dbReference type="PANTHER" id="PTHR46179:SF19">
    <property type="entry name" value="C2H2 FINGER DOMAIN TRANSCRIPTION FACTOR (EUROFUNG)-RELATED"/>
    <property type="match status" value="1"/>
</dbReference>
<reference evidence="4" key="1">
    <citation type="journal article" date="2012" name="PLoS Genet.">
        <title>The genomes of the fungal plant pathogens Cladosporium fulvum and Dothistroma septosporum reveal adaptation to different hosts and lifestyles but also signatures of common ancestry.</title>
        <authorList>
            <person name="de Wit P.J.G.M."/>
            <person name="van der Burgt A."/>
            <person name="Oekmen B."/>
            <person name="Stergiopoulos I."/>
            <person name="Abd-Elsalam K.A."/>
            <person name="Aerts A.L."/>
            <person name="Bahkali A.H."/>
            <person name="Beenen H.G."/>
            <person name="Chettri P."/>
            <person name="Cox M.P."/>
            <person name="Datema E."/>
            <person name="de Vries R.P."/>
            <person name="Dhillon B."/>
            <person name="Ganley A.R."/>
            <person name="Griffiths S.A."/>
            <person name="Guo Y."/>
            <person name="Hamelin R.C."/>
            <person name="Henrissat B."/>
            <person name="Kabir M.S."/>
            <person name="Jashni M.K."/>
            <person name="Kema G."/>
            <person name="Klaubauf S."/>
            <person name="Lapidus A."/>
            <person name="Levasseur A."/>
            <person name="Lindquist E."/>
            <person name="Mehrabi R."/>
            <person name="Ohm R.A."/>
            <person name="Owen T.J."/>
            <person name="Salamov A."/>
            <person name="Schwelm A."/>
            <person name="Schijlen E."/>
            <person name="Sun H."/>
            <person name="van den Burg H.A."/>
            <person name="van Ham R.C.H.J."/>
            <person name="Zhang S."/>
            <person name="Goodwin S.B."/>
            <person name="Grigoriev I.V."/>
            <person name="Collemare J."/>
            <person name="Bradshaw R.E."/>
        </authorList>
    </citation>
    <scope>NUCLEOTIDE SEQUENCE [LARGE SCALE GENOMIC DNA]</scope>
    <source>
        <strain evidence="4">NZE10 / CBS 128990</strain>
    </source>
</reference>
<keyword evidence="1" id="KW-0863">Zinc-finger</keyword>
<dbReference type="PROSITE" id="PS50157">
    <property type="entry name" value="ZINC_FINGER_C2H2_2"/>
    <property type="match status" value="2"/>
</dbReference>
<evidence type="ECO:0000313" key="3">
    <source>
        <dbReference type="EMBL" id="EME44982.1"/>
    </source>
</evidence>
<gene>
    <name evidence="3" type="ORF">DOTSEDRAFT_128368</name>
</gene>
<dbReference type="Proteomes" id="UP000016933">
    <property type="component" value="Unassembled WGS sequence"/>
</dbReference>
<sequence>PKDSDIAQLGRQNDDSTWSCSYPGCRCGHKFARKCDLRKHAKRHTSVFYCRRPDCPRSAQRGFASKKDRERHEAKHNPSVTCQWRGCTRMFSRQDNMRDHMRRVHSRDTP</sequence>
<keyword evidence="4" id="KW-1185">Reference proteome</keyword>
<dbReference type="eggNOG" id="ENOG502STQI">
    <property type="taxonomic scope" value="Eukaryota"/>
</dbReference>
<reference evidence="3 4" key="2">
    <citation type="journal article" date="2012" name="PLoS Pathog.">
        <title>Diverse lifestyles and strategies of plant pathogenesis encoded in the genomes of eighteen Dothideomycetes fungi.</title>
        <authorList>
            <person name="Ohm R.A."/>
            <person name="Feau N."/>
            <person name="Henrissat B."/>
            <person name="Schoch C.L."/>
            <person name="Horwitz B.A."/>
            <person name="Barry K.W."/>
            <person name="Condon B.J."/>
            <person name="Copeland A.C."/>
            <person name="Dhillon B."/>
            <person name="Glaser F."/>
            <person name="Hesse C.N."/>
            <person name="Kosti I."/>
            <person name="LaButti K."/>
            <person name="Lindquist E.A."/>
            <person name="Lucas S."/>
            <person name="Salamov A.A."/>
            <person name="Bradshaw R.E."/>
            <person name="Ciuffetti L."/>
            <person name="Hamelin R.C."/>
            <person name="Kema G.H.J."/>
            <person name="Lawrence C."/>
            <person name="Scott J.A."/>
            <person name="Spatafora J.W."/>
            <person name="Turgeon B.G."/>
            <person name="de Wit P.J.G.M."/>
            <person name="Zhong S."/>
            <person name="Goodwin S.B."/>
            <person name="Grigoriev I.V."/>
        </authorList>
    </citation>
    <scope>NUCLEOTIDE SEQUENCE [LARGE SCALE GENOMIC DNA]</scope>
    <source>
        <strain evidence="4">NZE10 / CBS 128990</strain>
    </source>
</reference>
<protein>
    <recommendedName>
        <fullName evidence="2">C2H2-type domain-containing protein</fullName>
    </recommendedName>
</protein>
<feature type="domain" description="C2H2-type" evidence="2">
    <location>
        <begin position="80"/>
        <end position="110"/>
    </location>
</feature>
<feature type="domain" description="C2H2-type" evidence="2">
    <location>
        <begin position="18"/>
        <end position="45"/>
    </location>
</feature>
<dbReference type="InterPro" id="IPR013087">
    <property type="entry name" value="Znf_C2H2_type"/>
</dbReference>
<dbReference type="Pfam" id="PF00096">
    <property type="entry name" value="zf-C2H2"/>
    <property type="match status" value="1"/>
</dbReference>
<dbReference type="InterPro" id="IPR051061">
    <property type="entry name" value="Zinc_finger_trans_reg"/>
</dbReference>
<dbReference type="OrthoDB" id="654211at2759"/>
<name>N1PNK2_DOTSN</name>